<dbReference type="SUPFAM" id="SSF56219">
    <property type="entry name" value="DNase I-like"/>
    <property type="match status" value="1"/>
</dbReference>
<reference evidence="4" key="1">
    <citation type="journal article" date="2019" name="Int. J. Syst. Evol. Microbiol.">
        <title>The Global Catalogue of Microorganisms (GCM) 10K type strain sequencing project: providing services to taxonomists for standard genome sequencing and annotation.</title>
        <authorList>
            <consortium name="The Broad Institute Genomics Platform"/>
            <consortium name="The Broad Institute Genome Sequencing Center for Infectious Disease"/>
            <person name="Wu L."/>
            <person name="Ma J."/>
        </authorList>
    </citation>
    <scope>NUCLEOTIDE SEQUENCE [LARGE SCALE GENOMIC DNA]</scope>
    <source>
        <strain evidence="4">KCTC 42911</strain>
    </source>
</reference>
<sequence length="284" mass="31233">MPKVLAVVLGAILLVSYLGVLHPAGDSLAVFRPVWALLFALATIWSAWPRRIRWPLAVSGMLSLLQVFWPGWMPRQSPDQSLKLYQQNLLFNRRENDEWLEAIAKAQPDVITLQEVSKKNTSLLDELRPNYPALTLCPFAAVGGVAVLSPFPKVPDSAVCARGVAAMQVVSPHGPVTVVSLHLHWPWPYGQSHQVEELLSMLARLERPVVLAGDFNAVGWSHTVRQIARVTGTRRVGPSGATFALPHIPYPVTIDHVLAPDGIAQVQPRLGSDHNGVLAYVRPY</sequence>
<keyword evidence="4" id="KW-1185">Reference proteome</keyword>
<evidence type="ECO:0000313" key="3">
    <source>
        <dbReference type="EMBL" id="MFC3615925.1"/>
    </source>
</evidence>
<keyword evidence="1" id="KW-0812">Transmembrane</keyword>
<feature type="transmembrane region" description="Helical" evidence="1">
    <location>
        <begin position="28"/>
        <end position="47"/>
    </location>
</feature>
<evidence type="ECO:0000259" key="2">
    <source>
        <dbReference type="Pfam" id="PF03372"/>
    </source>
</evidence>
<dbReference type="EMBL" id="JBHRXI010000025">
    <property type="protein sequence ID" value="MFC3615925.1"/>
    <property type="molecule type" value="Genomic_DNA"/>
</dbReference>
<dbReference type="InterPro" id="IPR036691">
    <property type="entry name" value="Endo/exonu/phosph_ase_sf"/>
</dbReference>
<feature type="domain" description="Endonuclease/exonuclease/phosphatase" evidence="2">
    <location>
        <begin position="88"/>
        <end position="274"/>
    </location>
</feature>
<dbReference type="GO" id="GO:0004519">
    <property type="term" value="F:endonuclease activity"/>
    <property type="evidence" value="ECO:0007669"/>
    <property type="project" value="UniProtKB-KW"/>
</dbReference>
<dbReference type="RefSeq" id="WP_386737203.1">
    <property type="nucleotide sequence ID" value="NZ_JBHRXI010000025.1"/>
</dbReference>
<accession>A0ABV7TPV2</accession>
<keyword evidence="3" id="KW-0255">Endonuclease</keyword>
<dbReference type="InterPro" id="IPR005135">
    <property type="entry name" value="Endo/exonuclease/phosphatase"/>
</dbReference>
<protein>
    <submittedName>
        <fullName evidence="3">Endonuclease/exonuclease/phosphatase family protein</fullName>
    </submittedName>
</protein>
<evidence type="ECO:0000313" key="4">
    <source>
        <dbReference type="Proteomes" id="UP001595629"/>
    </source>
</evidence>
<keyword evidence="3" id="KW-0540">Nuclease</keyword>
<comment type="caution">
    <text evidence="3">The sequence shown here is derived from an EMBL/GenBank/DDBJ whole genome shotgun (WGS) entry which is preliminary data.</text>
</comment>
<organism evidence="3 4">
    <name type="scientific">Lutimaribacter marinistellae</name>
    <dbReference type="NCBI Taxonomy" id="1820329"/>
    <lineage>
        <taxon>Bacteria</taxon>
        <taxon>Pseudomonadati</taxon>
        <taxon>Pseudomonadota</taxon>
        <taxon>Alphaproteobacteria</taxon>
        <taxon>Rhodobacterales</taxon>
        <taxon>Roseobacteraceae</taxon>
        <taxon>Lutimaribacter</taxon>
    </lineage>
</organism>
<dbReference type="Pfam" id="PF03372">
    <property type="entry name" value="Exo_endo_phos"/>
    <property type="match status" value="1"/>
</dbReference>
<keyword evidence="3" id="KW-0378">Hydrolase</keyword>
<dbReference type="Gene3D" id="3.60.10.10">
    <property type="entry name" value="Endonuclease/exonuclease/phosphatase"/>
    <property type="match status" value="1"/>
</dbReference>
<gene>
    <name evidence="3" type="ORF">ACFORG_19405</name>
</gene>
<name>A0ABV7TPV2_9RHOB</name>
<keyword evidence="1" id="KW-0472">Membrane</keyword>
<dbReference type="Proteomes" id="UP001595629">
    <property type="component" value="Unassembled WGS sequence"/>
</dbReference>
<proteinExistence type="predicted"/>
<keyword evidence="1" id="KW-1133">Transmembrane helix</keyword>
<evidence type="ECO:0000256" key="1">
    <source>
        <dbReference type="SAM" id="Phobius"/>
    </source>
</evidence>